<evidence type="ECO:0000256" key="1">
    <source>
        <dbReference type="SAM" id="MobiDB-lite"/>
    </source>
</evidence>
<sequence>MGTITVDTVPTTKALHAIKSIRVIGEKKDPSGISTSVKRKGEEEINAAIERGQRLGRGDAVERDGILEFNGGREKQPQHRERSISLSL</sequence>
<comment type="caution">
    <text evidence="2">The sequence shown here is derived from an EMBL/GenBank/DDBJ whole genome shotgun (WGS) entry which is preliminary data.</text>
</comment>
<gene>
    <name evidence="2" type="ORF">ERUC_LOCUS9139</name>
</gene>
<organism evidence="2 3">
    <name type="scientific">Eruca vesicaria subsp. sativa</name>
    <name type="common">Garden rocket</name>
    <name type="synonym">Eruca sativa</name>
    <dbReference type="NCBI Taxonomy" id="29727"/>
    <lineage>
        <taxon>Eukaryota</taxon>
        <taxon>Viridiplantae</taxon>
        <taxon>Streptophyta</taxon>
        <taxon>Embryophyta</taxon>
        <taxon>Tracheophyta</taxon>
        <taxon>Spermatophyta</taxon>
        <taxon>Magnoliopsida</taxon>
        <taxon>eudicotyledons</taxon>
        <taxon>Gunneridae</taxon>
        <taxon>Pentapetalae</taxon>
        <taxon>rosids</taxon>
        <taxon>malvids</taxon>
        <taxon>Brassicales</taxon>
        <taxon>Brassicaceae</taxon>
        <taxon>Brassiceae</taxon>
        <taxon>Eruca</taxon>
    </lineage>
</organism>
<evidence type="ECO:0000313" key="2">
    <source>
        <dbReference type="EMBL" id="CAH8320643.1"/>
    </source>
</evidence>
<name>A0ABC8JD60_ERUVS</name>
<reference evidence="2 3" key="1">
    <citation type="submission" date="2022-03" db="EMBL/GenBank/DDBJ databases">
        <authorList>
            <person name="Macdonald S."/>
            <person name="Ahmed S."/>
            <person name="Newling K."/>
        </authorList>
    </citation>
    <scope>NUCLEOTIDE SEQUENCE [LARGE SCALE GENOMIC DNA]</scope>
</reference>
<dbReference type="Proteomes" id="UP001642260">
    <property type="component" value="Unassembled WGS sequence"/>
</dbReference>
<proteinExistence type="predicted"/>
<feature type="region of interest" description="Disordered" evidence="1">
    <location>
        <begin position="67"/>
        <end position="88"/>
    </location>
</feature>
<protein>
    <submittedName>
        <fullName evidence="2">Uncharacterized protein</fullName>
    </submittedName>
</protein>
<accession>A0ABC8JD60</accession>
<keyword evidence="3" id="KW-1185">Reference proteome</keyword>
<evidence type="ECO:0000313" key="3">
    <source>
        <dbReference type="Proteomes" id="UP001642260"/>
    </source>
</evidence>
<dbReference type="EMBL" id="CAKOAT010094043">
    <property type="protein sequence ID" value="CAH8320643.1"/>
    <property type="molecule type" value="Genomic_DNA"/>
</dbReference>
<dbReference type="AlphaFoldDB" id="A0ABC8JD60"/>